<dbReference type="InterPro" id="IPR001647">
    <property type="entry name" value="HTH_TetR"/>
</dbReference>
<dbReference type="InterPro" id="IPR023772">
    <property type="entry name" value="DNA-bd_HTH_TetR-type_CS"/>
</dbReference>
<evidence type="ECO:0000256" key="1">
    <source>
        <dbReference type="ARBA" id="ARBA00023015"/>
    </source>
</evidence>
<dbReference type="PROSITE" id="PS01081">
    <property type="entry name" value="HTH_TETR_1"/>
    <property type="match status" value="1"/>
</dbReference>
<dbReference type="PROSITE" id="PS50977">
    <property type="entry name" value="HTH_TETR_2"/>
    <property type="match status" value="1"/>
</dbReference>
<dbReference type="PANTHER" id="PTHR30055">
    <property type="entry name" value="HTH-TYPE TRANSCRIPTIONAL REGULATOR RUTR"/>
    <property type="match status" value="1"/>
</dbReference>
<evidence type="ECO:0000313" key="7">
    <source>
        <dbReference type="Proteomes" id="UP001499930"/>
    </source>
</evidence>
<dbReference type="InterPro" id="IPR050109">
    <property type="entry name" value="HTH-type_TetR-like_transc_reg"/>
</dbReference>
<evidence type="ECO:0000313" key="6">
    <source>
        <dbReference type="EMBL" id="GAA2986836.1"/>
    </source>
</evidence>
<keyword evidence="1" id="KW-0805">Transcription regulation</keyword>
<dbReference type="Proteomes" id="UP001499930">
    <property type="component" value="Unassembled WGS sequence"/>
</dbReference>
<name>A0ABN3XQ25_9ACTN</name>
<accession>A0ABN3XQ25</accession>
<dbReference type="Pfam" id="PF00440">
    <property type="entry name" value="TetR_N"/>
    <property type="match status" value="1"/>
</dbReference>
<dbReference type="SUPFAM" id="SSF46689">
    <property type="entry name" value="Homeodomain-like"/>
    <property type="match status" value="1"/>
</dbReference>
<dbReference type="RefSeq" id="WP_344887169.1">
    <property type="nucleotide sequence ID" value="NZ_BAAAWD010000002.1"/>
</dbReference>
<dbReference type="PANTHER" id="PTHR30055:SF234">
    <property type="entry name" value="HTH-TYPE TRANSCRIPTIONAL REGULATOR BETI"/>
    <property type="match status" value="1"/>
</dbReference>
<keyword evidence="7" id="KW-1185">Reference proteome</keyword>
<dbReference type="EMBL" id="BAAAWD010000002">
    <property type="protein sequence ID" value="GAA2986836.1"/>
    <property type="molecule type" value="Genomic_DNA"/>
</dbReference>
<evidence type="ECO:0000256" key="4">
    <source>
        <dbReference type="PROSITE-ProRule" id="PRU00335"/>
    </source>
</evidence>
<feature type="DNA-binding region" description="H-T-H motif" evidence="4">
    <location>
        <begin position="32"/>
        <end position="51"/>
    </location>
</feature>
<evidence type="ECO:0000256" key="3">
    <source>
        <dbReference type="ARBA" id="ARBA00023163"/>
    </source>
</evidence>
<dbReference type="Gene3D" id="1.10.357.10">
    <property type="entry name" value="Tetracycline Repressor, domain 2"/>
    <property type="match status" value="1"/>
</dbReference>
<evidence type="ECO:0000259" key="5">
    <source>
        <dbReference type="PROSITE" id="PS50977"/>
    </source>
</evidence>
<keyword evidence="2 4" id="KW-0238">DNA-binding</keyword>
<dbReference type="PRINTS" id="PR00455">
    <property type="entry name" value="HTHTETR"/>
</dbReference>
<keyword evidence="3" id="KW-0804">Transcription</keyword>
<feature type="domain" description="HTH tetR-type" evidence="5">
    <location>
        <begin position="9"/>
        <end position="69"/>
    </location>
</feature>
<evidence type="ECO:0000256" key="2">
    <source>
        <dbReference type="ARBA" id="ARBA00023125"/>
    </source>
</evidence>
<organism evidence="6 7">
    <name type="scientific">Streptosporangium longisporum</name>
    <dbReference type="NCBI Taxonomy" id="46187"/>
    <lineage>
        <taxon>Bacteria</taxon>
        <taxon>Bacillati</taxon>
        <taxon>Actinomycetota</taxon>
        <taxon>Actinomycetes</taxon>
        <taxon>Streptosporangiales</taxon>
        <taxon>Streptosporangiaceae</taxon>
        <taxon>Streptosporangium</taxon>
    </lineage>
</organism>
<comment type="caution">
    <text evidence="6">The sequence shown here is derived from an EMBL/GenBank/DDBJ whole genome shotgun (WGS) entry which is preliminary data.</text>
</comment>
<sequence length="193" mass="21012">MSLRERKQRRARERIVEAAYDLFAERGFDAVTVADIAERAEVGRTTFFRYFGDKQEVAFADEQRHADRLGALREAATGSAATLPAAMVLVRTIVCAISGEVVADAGRYAAHDRLVERHPELRDRMHRKHDRLVGELEELLAERGAGTETAALAARLGIACFEAARRTAGGDAGALLPALRRAFDALGTPAPDG</sequence>
<gene>
    <name evidence="6" type="ORF">GCM10017559_03190</name>
</gene>
<protein>
    <submittedName>
        <fullName evidence="6">TetR/AcrR family transcriptional regulator</fullName>
    </submittedName>
</protein>
<proteinExistence type="predicted"/>
<reference evidence="6 7" key="1">
    <citation type="journal article" date="2019" name="Int. J. Syst. Evol. Microbiol.">
        <title>The Global Catalogue of Microorganisms (GCM) 10K type strain sequencing project: providing services to taxonomists for standard genome sequencing and annotation.</title>
        <authorList>
            <consortium name="The Broad Institute Genomics Platform"/>
            <consortium name="The Broad Institute Genome Sequencing Center for Infectious Disease"/>
            <person name="Wu L."/>
            <person name="Ma J."/>
        </authorList>
    </citation>
    <scope>NUCLEOTIDE SEQUENCE [LARGE SCALE GENOMIC DNA]</scope>
    <source>
        <strain evidence="6 7">JCM 3106</strain>
    </source>
</reference>
<dbReference type="InterPro" id="IPR009057">
    <property type="entry name" value="Homeodomain-like_sf"/>
</dbReference>